<accession>A0A3Q2FML4</accession>
<dbReference type="Ensembl" id="ENSCVAT00000005087.1">
    <property type="protein sequence ID" value="ENSCVAP00000006380.1"/>
    <property type="gene ID" value="ENSCVAG00000007921.1"/>
</dbReference>
<dbReference type="AlphaFoldDB" id="A0A3Q2FML4"/>
<dbReference type="OMA" id="ACCLIDI"/>
<keyword evidence="4" id="KW-1185">Reference proteome</keyword>
<feature type="transmembrane region" description="Helical" evidence="1">
    <location>
        <begin position="6"/>
        <end position="21"/>
    </location>
</feature>
<dbReference type="GO" id="GO:0072557">
    <property type="term" value="C:IPAF inflammasome complex"/>
    <property type="evidence" value="ECO:0007669"/>
    <property type="project" value="TreeGrafter"/>
</dbReference>
<evidence type="ECO:0000313" key="3">
    <source>
        <dbReference type="Ensembl" id="ENSCVAP00000006380.1"/>
    </source>
</evidence>
<reference evidence="3" key="1">
    <citation type="submission" date="2025-08" db="UniProtKB">
        <authorList>
            <consortium name="Ensembl"/>
        </authorList>
    </citation>
    <scope>IDENTIFICATION</scope>
</reference>
<dbReference type="PANTHER" id="PTHR47901:SF3">
    <property type="entry name" value="CASPASE-1"/>
    <property type="match status" value="1"/>
</dbReference>
<dbReference type="STRING" id="28743.ENSCVAP00000006380"/>
<sequence>MDFPDLIVSVCIISFCIFLISDKELKRVRKDIVDKVSKDVIKQLLDGLLDDGVLNDGEKDSVLEENVSRADRACCLIDIVKKKGDQASRKMIAQLQSIDPILHSELAFNNKEKTYSLFIC</sequence>
<dbReference type="InterPro" id="IPR002398">
    <property type="entry name" value="Pept_C14"/>
</dbReference>
<dbReference type="GeneTree" id="ENSGT00990000203749"/>
<dbReference type="PANTHER" id="PTHR47901">
    <property type="entry name" value="CASPASE RECRUITMENT DOMAIN-CONTAINING PROTEIN 18"/>
    <property type="match status" value="1"/>
</dbReference>
<dbReference type="Proteomes" id="UP000265020">
    <property type="component" value="Unassembled WGS sequence"/>
</dbReference>
<dbReference type="Gene3D" id="1.10.533.10">
    <property type="entry name" value="Death Domain, Fas"/>
    <property type="match status" value="1"/>
</dbReference>
<dbReference type="GO" id="GO:0050727">
    <property type="term" value="P:regulation of inflammatory response"/>
    <property type="evidence" value="ECO:0007669"/>
    <property type="project" value="TreeGrafter"/>
</dbReference>
<dbReference type="SMART" id="SM00114">
    <property type="entry name" value="CARD"/>
    <property type="match status" value="1"/>
</dbReference>
<keyword evidence="1" id="KW-0472">Membrane</keyword>
<keyword evidence="1" id="KW-1133">Transmembrane helix</keyword>
<dbReference type="GO" id="GO:0042981">
    <property type="term" value="P:regulation of apoptotic process"/>
    <property type="evidence" value="ECO:0007669"/>
    <property type="project" value="InterPro"/>
</dbReference>
<dbReference type="PROSITE" id="PS50209">
    <property type="entry name" value="CARD"/>
    <property type="match status" value="1"/>
</dbReference>
<dbReference type="GO" id="GO:0004197">
    <property type="term" value="F:cysteine-type endopeptidase activity"/>
    <property type="evidence" value="ECO:0007669"/>
    <property type="project" value="InterPro"/>
</dbReference>
<proteinExistence type="predicted"/>
<evidence type="ECO:0000259" key="2">
    <source>
        <dbReference type="PROSITE" id="PS50209"/>
    </source>
</evidence>
<dbReference type="Pfam" id="PF00619">
    <property type="entry name" value="CARD"/>
    <property type="match status" value="1"/>
</dbReference>
<dbReference type="SUPFAM" id="SSF47986">
    <property type="entry name" value="DEATH domain"/>
    <property type="match status" value="1"/>
</dbReference>
<reference evidence="3" key="2">
    <citation type="submission" date="2025-09" db="UniProtKB">
        <authorList>
            <consortium name="Ensembl"/>
        </authorList>
    </citation>
    <scope>IDENTIFICATION</scope>
</reference>
<feature type="domain" description="CARD" evidence="2">
    <location>
        <begin position="17"/>
        <end position="110"/>
    </location>
</feature>
<evidence type="ECO:0000313" key="4">
    <source>
        <dbReference type="Proteomes" id="UP000265020"/>
    </source>
</evidence>
<dbReference type="InterPro" id="IPR011029">
    <property type="entry name" value="DEATH-like_dom_sf"/>
</dbReference>
<dbReference type="InterPro" id="IPR001315">
    <property type="entry name" value="CARD"/>
</dbReference>
<dbReference type="GO" id="GO:0006508">
    <property type="term" value="P:proteolysis"/>
    <property type="evidence" value="ECO:0007669"/>
    <property type="project" value="InterPro"/>
</dbReference>
<dbReference type="GO" id="GO:0097169">
    <property type="term" value="C:AIM2 inflammasome complex"/>
    <property type="evidence" value="ECO:0007669"/>
    <property type="project" value="TreeGrafter"/>
</dbReference>
<evidence type="ECO:0000256" key="1">
    <source>
        <dbReference type="SAM" id="Phobius"/>
    </source>
</evidence>
<keyword evidence="1" id="KW-0812">Transmembrane</keyword>
<protein>
    <recommendedName>
        <fullName evidence="2">CARD domain-containing protein</fullName>
    </recommendedName>
</protein>
<name>A0A3Q2FML4_CYPVA</name>
<organism evidence="3 4">
    <name type="scientific">Cyprinodon variegatus</name>
    <name type="common">Sheepshead minnow</name>
    <dbReference type="NCBI Taxonomy" id="28743"/>
    <lineage>
        <taxon>Eukaryota</taxon>
        <taxon>Metazoa</taxon>
        <taxon>Chordata</taxon>
        <taxon>Craniata</taxon>
        <taxon>Vertebrata</taxon>
        <taxon>Euteleostomi</taxon>
        <taxon>Actinopterygii</taxon>
        <taxon>Neopterygii</taxon>
        <taxon>Teleostei</taxon>
        <taxon>Neoteleostei</taxon>
        <taxon>Acanthomorphata</taxon>
        <taxon>Ovalentaria</taxon>
        <taxon>Atherinomorphae</taxon>
        <taxon>Cyprinodontiformes</taxon>
        <taxon>Cyprinodontidae</taxon>
        <taxon>Cyprinodon</taxon>
    </lineage>
</organism>
<dbReference type="GO" id="GO:0072559">
    <property type="term" value="C:NLRP3 inflammasome complex"/>
    <property type="evidence" value="ECO:0007669"/>
    <property type="project" value="TreeGrafter"/>
</dbReference>